<dbReference type="EMBL" id="PEYV01000006">
    <property type="protein sequence ID" value="PIS21884.1"/>
    <property type="molecule type" value="Genomic_DNA"/>
</dbReference>
<feature type="transmembrane region" description="Helical" evidence="1">
    <location>
        <begin position="368"/>
        <end position="386"/>
    </location>
</feature>
<evidence type="ECO:0000313" key="3">
    <source>
        <dbReference type="Proteomes" id="UP000231098"/>
    </source>
</evidence>
<feature type="transmembrane region" description="Helical" evidence="1">
    <location>
        <begin position="29"/>
        <end position="50"/>
    </location>
</feature>
<feature type="transmembrane region" description="Helical" evidence="1">
    <location>
        <begin position="234"/>
        <end position="252"/>
    </location>
</feature>
<organism evidence="2 3">
    <name type="scientific">candidate division WWE3 bacterium CG08_land_8_20_14_0_20_41_15</name>
    <dbReference type="NCBI Taxonomy" id="1975086"/>
    <lineage>
        <taxon>Bacteria</taxon>
        <taxon>Katanobacteria</taxon>
    </lineage>
</organism>
<dbReference type="Proteomes" id="UP000231098">
    <property type="component" value="Unassembled WGS sequence"/>
</dbReference>
<feature type="transmembrane region" description="Helical" evidence="1">
    <location>
        <begin position="272"/>
        <end position="292"/>
    </location>
</feature>
<protein>
    <submittedName>
        <fullName evidence="2">Uncharacterized protein</fullName>
    </submittedName>
</protein>
<evidence type="ECO:0000256" key="1">
    <source>
        <dbReference type="SAM" id="Phobius"/>
    </source>
</evidence>
<accession>A0A2H0XAC8</accession>
<keyword evidence="1" id="KW-0812">Transmembrane</keyword>
<keyword evidence="1" id="KW-1133">Transmembrane helix</keyword>
<comment type="caution">
    <text evidence="2">The sequence shown here is derived from an EMBL/GenBank/DDBJ whole genome shotgun (WGS) entry which is preliminary data.</text>
</comment>
<proteinExistence type="predicted"/>
<dbReference type="AlphaFoldDB" id="A0A2H0XAC8"/>
<name>A0A2H0XAC8_UNCKA</name>
<reference evidence="3" key="1">
    <citation type="submission" date="2017-09" db="EMBL/GenBank/DDBJ databases">
        <title>Depth-based differentiation of microbial function through sediment-hosted aquifers and enrichment of novel symbionts in the deep terrestrial subsurface.</title>
        <authorList>
            <person name="Probst A.J."/>
            <person name="Ladd B."/>
            <person name="Jarett J.K."/>
            <person name="Geller-Mcgrath D.E."/>
            <person name="Sieber C.M.K."/>
            <person name="Emerson J.B."/>
            <person name="Anantharaman K."/>
            <person name="Thomas B.C."/>
            <person name="Malmstrom R."/>
            <person name="Stieglmeier M."/>
            <person name="Klingl A."/>
            <person name="Woyke T."/>
            <person name="Ryan C.M."/>
            <person name="Banfield J.F."/>
        </authorList>
    </citation>
    <scope>NUCLEOTIDE SEQUENCE [LARGE SCALE GENOMIC DNA]</scope>
</reference>
<keyword evidence="1" id="KW-0472">Membrane</keyword>
<feature type="transmembrane region" description="Helical" evidence="1">
    <location>
        <begin position="337"/>
        <end position="361"/>
    </location>
</feature>
<gene>
    <name evidence="2" type="ORF">COT51_00365</name>
</gene>
<feature type="transmembrane region" description="Helical" evidence="1">
    <location>
        <begin position="398"/>
        <end position="420"/>
    </location>
</feature>
<sequence length="477" mass="52134">MASSSFFFPDIGDELKIPLVLFYELKIPLSRGILFFLFLTRIKYVGVIVTETMKRKILFSITSLFVLSAAFLTSPRSSYAVPFDPLQHREGIFGDPWQIIAEKKQDVAVFVGETLPTALASGISSILTGCNLSEMTKKDGCTAKDPLKGYLPGGAFGYMAIAFDEIQNGDNILPINLAYYSQDLASNLPLGIVNPPSAYAEAELFKRETSGLAKIMSGTFRGTVLELWKTMRNIAYSLIVLILVIVGFMVMFRKKLSAQVTVSVANSLPRLVIGLILITFSYPIAALTIPFMNALLAMSTGLFQNALTERFGEMNMTEMAVESLNQTLSSGNWEINLFIGILTVVLIVAFFIAMLSVLFTLAQRYLKIIIATIFGPLILAAGILPGQEKLTSDWIKGLIINTVSVPAIFAIFFIGLIIIIPVQGYQETEPTQIAHVLKWVVGLGIMLQARKAPGAIATAFKAPEMWVPSVGTAKKKG</sequence>
<evidence type="ECO:0000313" key="2">
    <source>
        <dbReference type="EMBL" id="PIS21884.1"/>
    </source>
</evidence>
<feature type="transmembrane region" description="Helical" evidence="1">
    <location>
        <begin position="57"/>
        <end position="74"/>
    </location>
</feature>